<dbReference type="SUPFAM" id="SSF51556">
    <property type="entry name" value="Metallo-dependent hydrolases"/>
    <property type="match status" value="1"/>
</dbReference>
<dbReference type="Pfam" id="PF01979">
    <property type="entry name" value="Amidohydro_1"/>
    <property type="match status" value="1"/>
</dbReference>
<dbReference type="SUPFAM" id="SSF51338">
    <property type="entry name" value="Composite domain of metallo-dependent hydrolases"/>
    <property type="match status" value="1"/>
</dbReference>
<dbReference type="Gene3D" id="3.20.20.140">
    <property type="entry name" value="Metal-dependent hydrolases"/>
    <property type="match status" value="1"/>
</dbReference>
<dbReference type="EMBL" id="JASNFN010000002">
    <property type="protein sequence ID" value="MDP5181844.1"/>
    <property type="molecule type" value="Genomic_DNA"/>
</dbReference>
<keyword evidence="1" id="KW-0378">Hydrolase</keyword>
<evidence type="ECO:0000259" key="3">
    <source>
        <dbReference type="Pfam" id="PF01979"/>
    </source>
</evidence>
<feature type="region of interest" description="Disordered" evidence="2">
    <location>
        <begin position="1"/>
        <end position="31"/>
    </location>
</feature>
<evidence type="ECO:0000256" key="1">
    <source>
        <dbReference type="ARBA" id="ARBA00022801"/>
    </source>
</evidence>
<proteinExistence type="predicted"/>
<sequence>MSAARTLVRRRDDDVQEETMTHSEPAPAAGRPVVLRGGTVLTMDETCTVLPDADVLVVDDRIAAVGPALEVPEGTQEIDARGGIVMPGMIDTHRHMWQTAMRGYGADWTLTQYFVWYYLEHGRKFRPEDVAAGNRLSALEALEAGVTTTVDWSHGLQSVDHAEAAVEALRSVPGRFVLAYGNIQAAPWEWTADPAVRAFLERHRDAADGMLGLQLAFDVTGDPAFPEKAAFEVARELGLPVTTHAGVWGATNDDGIRLMHEHGFMTPETVYVHAATLTPDSYHRIAATGGSISVSTESEQSAGQGYPPTWQVRSHGIPVSLSMDTSVWWSGDLFSAMRTTLGADRSREHFEAHLTGETVTHLQLRAQDVVQWATRGGALALGRDDLGTLQPGRKADVVLIKNDASPVSFPLLNPFGHVAFQAQRGDVHTVLVDGRVVKHAHRLVDVDLAAVRREVDATVDHLRGAMGEEAWAGGMYPDLPGTEVLDNPYQYTEYKSHGTHAAREQVFEEHLATERPAGEQPTRHH</sequence>
<evidence type="ECO:0000313" key="4">
    <source>
        <dbReference type="EMBL" id="MDP5181844.1"/>
    </source>
</evidence>
<dbReference type="InterPro" id="IPR011059">
    <property type="entry name" value="Metal-dep_hydrolase_composite"/>
</dbReference>
<protein>
    <submittedName>
        <fullName evidence="4">Amidohydrolase family protein</fullName>
    </submittedName>
</protein>
<dbReference type="RefSeq" id="WP_305998549.1">
    <property type="nucleotide sequence ID" value="NZ_JASNFN010000002.1"/>
</dbReference>
<organism evidence="4 5">
    <name type="scientific">Blastococcus carthaginiensis</name>
    <dbReference type="NCBI Taxonomy" id="3050034"/>
    <lineage>
        <taxon>Bacteria</taxon>
        <taxon>Bacillati</taxon>
        <taxon>Actinomycetota</taxon>
        <taxon>Actinomycetes</taxon>
        <taxon>Geodermatophilales</taxon>
        <taxon>Geodermatophilaceae</taxon>
        <taxon>Blastococcus</taxon>
    </lineage>
</organism>
<evidence type="ECO:0000256" key="2">
    <source>
        <dbReference type="SAM" id="MobiDB-lite"/>
    </source>
</evidence>
<dbReference type="Proteomes" id="UP001233673">
    <property type="component" value="Unassembled WGS sequence"/>
</dbReference>
<dbReference type="InterPro" id="IPR050287">
    <property type="entry name" value="MTA/SAH_deaminase"/>
</dbReference>
<dbReference type="PANTHER" id="PTHR43794">
    <property type="entry name" value="AMINOHYDROLASE SSNA-RELATED"/>
    <property type="match status" value="1"/>
</dbReference>
<comment type="caution">
    <text evidence="4">The sequence shown here is derived from an EMBL/GenBank/DDBJ whole genome shotgun (WGS) entry which is preliminary data.</text>
</comment>
<evidence type="ECO:0000313" key="5">
    <source>
        <dbReference type="Proteomes" id="UP001233673"/>
    </source>
</evidence>
<dbReference type="InterPro" id="IPR032466">
    <property type="entry name" value="Metal_Hydrolase"/>
</dbReference>
<dbReference type="Gene3D" id="2.30.40.10">
    <property type="entry name" value="Urease, subunit C, domain 1"/>
    <property type="match status" value="1"/>
</dbReference>
<dbReference type="InterPro" id="IPR006680">
    <property type="entry name" value="Amidohydro-rel"/>
</dbReference>
<dbReference type="PANTHER" id="PTHR43794:SF11">
    <property type="entry name" value="AMIDOHYDROLASE-RELATED DOMAIN-CONTAINING PROTEIN"/>
    <property type="match status" value="1"/>
</dbReference>
<reference evidence="5" key="1">
    <citation type="submission" date="2023-05" db="EMBL/GenBank/DDBJ databases">
        <title>Draft genome of Pseudofrankia sp. BMG5.37.</title>
        <authorList>
            <person name="Gtari M."/>
            <person name="Ghodhbane F."/>
            <person name="Sbissi I."/>
        </authorList>
    </citation>
    <scope>NUCLEOTIDE SEQUENCE [LARGE SCALE GENOMIC DNA]</scope>
    <source>
        <strain evidence="5">BMG 814</strain>
    </source>
</reference>
<accession>A0ABT9I8F1</accession>
<gene>
    <name evidence="4" type="ORF">QOZ88_04285</name>
</gene>
<feature type="domain" description="Amidohydrolase-related" evidence="3">
    <location>
        <begin position="84"/>
        <end position="437"/>
    </location>
</feature>
<name>A0ABT9I8F1_9ACTN</name>
<keyword evidence="5" id="KW-1185">Reference proteome</keyword>